<organism evidence="1 2">
    <name type="scientific">Pigmentiphaga soli</name>
    <dbReference type="NCBI Taxonomy" id="1007095"/>
    <lineage>
        <taxon>Bacteria</taxon>
        <taxon>Pseudomonadati</taxon>
        <taxon>Pseudomonadota</taxon>
        <taxon>Betaproteobacteria</taxon>
        <taxon>Burkholderiales</taxon>
        <taxon>Alcaligenaceae</taxon>
        <taxon>Pigmentiphaga</taxon>
    </lineage>
</organism>
<evidence type="ECO:0000313" key="2">
    <source>
        <dbReference type="Proteomes" id="UP001501671"/>
    </source>
</evidence>
<keyword evidence="2" id="KW-1185">Reference proteome</keyword>
<sequence length="71" mass="7814">MPRPSIAKRFIAAMELVSMAGDRLTLVPRLMRSSSWRIAEPRAGKIAGYGTQSATPIFFCARECVGCAVRR</sequence>
<proteinExistence type="predicted"/>
<protein>
    <submittedName>
        <fullName evidence="1">Uncharacterized protein</fullName>
    </submittedName>
</protein>
<evidence type="ECO:0000313" key="1">
    <source>
        <dbReference type="EMBL" id="GAA4322485.1"/>
    </source>
</evidence>
<name>A0ABP8GEE8_9BURK</name>
<dbReference type="Proteomes" id="UP001501671">
    <property type="component" value="Unassembled WGS sequence"/>
</dbReference>
<accession>A0ABP8GEE8</accession>
<gene>
    <name evidence="1" type="ORF">GCM10023144_02490</name>
</gene>
<reference evidence="2" key="1">
    <citation type="journal article" date="2019" name="Int. J. Syst. Evol. Microbiol.">
        <title>The Global Catalogue of Microorganisms (GCM) 10K type strain sequencing project: providing services to taxonomists for standard genome sequencing and annotation.</title>
        <authorList>
            <consortium name="The Broad Institute Genomics Platform"/>
            <consortium name="The Broad Institute Genome Sequencing Center for Infectious Disease"/>
            <person name="Wu L."/>
            <person name="Ma J."/>
        </authorList>
    </citation>
    <scope>NUCLEOTIDE SEQUENCE [LARGE SCALE GENOMIC DNA]</scope>
    <source>
        <strain evidence="2">JCM 17666</strain>
    </source>
</reference>
<comment type="caution">
    <text evidence="1">The sequence shown here is derived from an EMBL/GenBank/DDBJ whole genome shotgun (WGS) entry which is preliminary data.</text>
</comment>
<dbReference type="EMBL" id="BAABFO010000001">
    <property type="protein sequence ID" value="GAA4322485.1"/>
    <property type="molecule type" value="Genomic_DNA"/>
</dbReference>